<dbReference type="SMART" id="SM00355">
    <property type="entry name" value="ZnF_C2H2"/>
    <property type="match status" value="4"/>
</dbReference>
<keyword evidence="6" id="KW-0862">Zinc</keyword>
<feature type="domain" description="C2H2-type" evidence="12">
    <location>
        <begin position="476"/>
        <end position="503"/>
    </location>
</feature>
<accession>A0A4Y2Q6A2</accession>
<dbReference type="Gene3D" id="3.30.160.60">
    <property type="entry name" value="Classic Zinc Finger"/>
    <property type="match status" value="5"/>
</dbReference>
<feature type="domain" description="C2H2-type" evidence="12">
    <location>
        <begin position="448"/>
        <end position="475"/>
    </location>
</feature>
<evidence type="ECO:0000256" key="6">
    <source>
        <dbReference type="ARBA" id="ARBA00022833"/>
    </source>
</evidence>
<dbReference type="SUPFAM" id="SSF57667">
    <property type="entry name" value="beta-beta-alpha zinc fingers"/>
    <property type="match status" value="3"/>
</dbReference>
<evidence type="ECO:0000256" key="5">
    <source>
        <dbReference type="ARBA" id="ARBA00022771"/>
    </source>
</evidence>
<evidence type="ECO:0000256" key="10">
    <source>
        <dbReference type="ARBA" id="ARBA00023242"/>
    </source>
</evidence>
<reference evidence="13 14" key="1">
    <citation type="journal article" date="2019" name="Sci. Rep.">
        <title>Orb-weaving spider Araneus ventricosus genome elucidates the spidroin gene catalogue.</title>
        <authorList>
            <person name="Kono N."/>
            <person name="Nakamura H."/>
            <person name="Ohtoshi R."/>
            <person name="Moran D.A.P."/>
            <person name="Shinohara A."/>
            <person name="Yoshida Y."/>
            <person name="Fujiwara M."/>
            <person name="Mori M."/>
            <person name="Tomita M."/>
            <person name="Arakawa K."/>
        </authorList>
    </citation>
    <scope>NUCLEOTIDE SEQUENCE [LARGE SCALE GENOMIC DNA]</scope>
</reference>
<keyword evidence="7" id="KW-0805">Transcription regulation</keyword>
<dbReference type="FunFam" id="3.30.160.60:FF:001506">
    <property type="entry name" value="Zinc finger protein"/>
    <property type="match status" value="1"/>
</dbReference>
<dbReference type="FunFam" id="3.30.160.60:FF:000624">
    <property type="entry name" value="zinc finger protein 697"/>
    <property type="match status" value="1"/>
</dbReference>
<name>A0A4Y2Q6A2_ARAVE</name>
<organism evidence="13 14">
    <name type="scientific">Araneus ventricosus</name>
    <name type="common">Orbweaver spider</name>
    <name type="synonym">Epeira ventricosa</name>
    <dbReference type="NCBI Taxonomy" id="182803"/>
    <lineage>
        <taxon>Eukaryota</taxon>
        <taxon>Metazoa</taxon>
        <taxon>Ecdysozoa</taxon>
        <taxon>Arthropoda</taxon>
        <taxon>Chelicerata</taxon>
        <taxon>Arachnida</taxon>
        <taxon>Araneae</taxon>
        <taxon>Araneomorphae</taxon>
        <taxon>Entelegynae</taxon>
        <taxon>Araneoidea</taxon>
        <taxon>Araneidae</taxon>
        <taxon>Araneus</taxon>
    </lineage>
</organism>
<dbReference type="PROSITE" id="PS50157">
    <property type="entry name" value="ZINC_FINGER_C2H2_2"/>
    <property type="match status" value="4"/>
</dbReference>
<protein>
    <submittedName>
        <fullName evidence="13">Zinc finger and SCAN domain-containing protein 22</fullName>
    </submittedName>
</protein>
<evidence type="ECO:0000256" key="4">
    <source>
        <dbReference type="ARBA" id="ARBA00022737"/>
    </source>
</evidence>
<gene>
    <name evidence="13" type="primary">ZSCAN22_0</name>
    <name evidence="13" type="ORF">AVEN_31458_1</name>
</gene>
<dbReference type="AlphaFoldDB" id="A0A4Y2Q6A2"/>
<dbReference type="InterPro" id="IPR036236">
    <property type="entry name" value="Znf_C2H2_sf"/>
</dbReference>
<keyword evidence="14" id="KW-1185">Reference proteome</keyword>
<sequence length="704" mass="79439">MAELMCFFCFKTYNSIIGHHCLNGWWIPGVPNRSTTVEAVADEPDSLMKGSTHGPCVKINESASVGTKLVNINSDFPNKNYLYNQVTYGNDQQTYSNQDYTTGGASNHLMAMNSEQNHVEERAIGGLDNEARRKELCPKDCSMPMRLSFPHTDISSNIEQMTSMVSHLGLDEENLSLLSVTNSYNDRNDLAPVSGEIDSMPPYKVPKLDVVEDVQSEPRIQNDPSKLIIEGSHGYYIISISNDVPLLYEDRDRIDHESVMGNKPGSEIEDHIRSSEMYHQFSKYRRDTQTILTISYLDSKNDNFAVAEAEPSRDLVFSNILTHGSPEHTGSINDQVRLFRSNAEIMLHKCTNASIQSEIVLNDMNLRRGTEESATIGNSFTEKSDFFEDCHVDAAHALAGPSFSQFNESCTSVYLKEFQSNGNVKLHSMQRNSHLKKDMIIHKGIKVYKCNLCKKSFRRREHLQRHAFTHTGDKPFQCEVCRKKFSTKSNLYNHMKIHKGIKQYKCDACGKSFTEKGSLKRHAGTHTGEKTFECEVCRKLFRRKEQLKKHVLTHTSDKPHECIICGKKFSQKHLTKSQLSEPSDNFAIREAEPCQRLIPGGISTVNPTHESAAYTGLIGNQVKLISNNVPKISGEWNTAIIAFKFVSNFTVLFRSQEETAAKGTSRTEKSELSGGCSRNYDLPVAGPSRLHFNDLNFAMFSNEF</sequence>
<dbReference type="GO" id="GO:0008270">
    <property type="term" value="F:zinc ion binding"/>
    <property type="evidence" value="ECO:0007669"/>
    <property type="project" value="UniProtKB-KW"/>
</dbReference>
<keyword evidence="3" id="KW-0479">Metal-binding</keyword>
<evidence type="ECO:0000256" key="9">
    <source>
        <dbReference type="ARBA" id="ARBA00023163"/>
    </source>
</evidence>
<comment type="similarity">
    <text evidence="2">Belongs to the krueppel C2H2-type zinc-finger protein family.</text>
</comment>
<dbReference type="Proteomes" id="UP000499080">
    <property type="component" value="Unassembled WGS sequence"/>
</dbReference>
<dbReference type="PANTHER" id="PTHR16515">
    <property type="entry name" value="PR DOMAIN ZINC FINGER PROTEIN"/>
    <property type="match status" value="1"/>
</dbReference>
<keyword evidence="10" id="KW-0539">Nucleus</keyword>
<dbReference type="PROSITE" id="PS00028">
    <property type="entry name" value="ZINC_FINGER_C2H2_1"/>
    <property type="match status" value="4"/>
</dbReference>
<evidence type="ECO:0000313" key="14">
    <source>
        <dbReference type="Proteomes" id="UP000499080"/>
    </source>
</evidence>
<dbReference type="Pfam" id="PF00096">
    <property type="entry name" value="zf-C2H2"/>
    <property type="match status" value="4"/>
</dbReference>
<evidence type="ECO:0000256" key="8">
    <source>
        <dbReference type="ARBA" id="ARBA00023125"/>
    </source>
</evidence>
<evidence type="ECO:0000256" key="2">
    <source>
        <dbReference type="ARBA" id="ARBA00006991"/>
    </source>
</evidence>
<feature type="domain" description="C2H2-type" evidence="12">
    <location>
        <begin position="532"/>
        <end position="559"/>
    </location>
</feature>
<dbReference type="GO" id="GO:0003677">
    <property type="term" value="F:DNA binding"/>
    <property type="evidence" value="ECO:0007669"/>
    <property type="project" value="UniProtKB-KW"/>
</dbReference>
<proteinExistence type="inferred from homology"/>
<keyword evidence="9" id="KW-0804">Transcription</keyword>
<evidence type="ECO:0000256" key="1">
    <source>
        <dbReference type="ARBA" id="ARBA00004123"/>
    </source>
</evidence>
<comment type="subcellular location">
    <subcellularLocation>
        <location evidence="1">Nucleus</location>
    </subcellularLocation>
</comment>
<keyword evidence="4" id="KW-0677">Repeat</keyword>
<dbReference type="InterPro" id="IPR050331">
    <property type="entry name" value="Zinc_finger"/>
</dbReference>
<evidence type="ECO:0000256" key="11">
    <source>
        <dbReference type="PROSITE-ProRule" id="PRU00042"/>
    </source>
</evidence>
<dbReference type="GO" id="GO:0006355">
    <property type="term" value="P:regulation of DNA-templated transcription"/>
    <property type="evidence" value="ECO:0007669"/>
    <property type="project" value="UniProtKB-ARBA"/>
</dbReference>
<dbReference type="GO" id="GO:0005634">
    <property type="term" value="C:nucleus"/>
    <property type="evidence" value="ECO:0007669"/>
    <property type="project" value="UniProtKB-SubCell"/>
</dbReference>
<evidence type="ECO:0000256" key="7">
    <source>
        <dbReference type="ARBA" id="ARBA00023015"/>
    </source>
</evidence>
<dbReference type="EMBL" id="BGPR01013073">
    <property type="protein sequence ID" value="GBN59119.1"/>
    <property type="molecule type" value="Genomic_DNA"/>
</dbReference>
<dbReference type="FunFam" id="3.30.160.60:FF:002343">
    <property type="entry name" value="Zinc finger protein 33A"/>
    <property type="match status" value="1"/>
</dbReference>
<dbReference type="OrthoDB" id="6156513at2759"/>
<keyword evidence="8" id="KW-0238">DNA-binding</keyword>
<comment type="caution">
    <text evidence="13">The sequence shown here is derived from an EMBL/GenBank/DDBJ whole genome shotgun (WGS) entry which is preliminary data.</text>
</comment>
<evidence type="ECO:0000313" key="13">
    <source>
        <dbReference type="EMBL" id="GBN59119.1"/>
    </source>
</evidence>
<keyword evidence="5 11" id="KW-0863">Zinc-finger</keyword>
<evidence type="ECO:0000259" key="12">
    <source>
        <dbReference type="PROSITE" id="PS50157"/>
    </source>
</evidence>
<evidence type="ECO:0000256" key="3">
    <source>
        <dbReference type="ARBA" id="ARBA00022723"/>
    </source>
</evidence>
<dbReference type="InterPro" id="IPR013087">
    <property type="entry name" value="Znf_C2H2_type"/>
</dbReference>
<dbReference type="PANTHER" id="PTHR16515:SF49">
    <property type="entry name" value="GASTRULA ZINC FINGER PROTEIN XLCGF49.1-LIKE-RELATED"/>
    <property type="match status" value="1"/>
</dbReference>
<feature type="domain" description="C2H2-type" evidence="12">
    <location>
        <begin position="504"/>
        <end position="531"/>
    </location>
</feature>
<dbReference type="FunFam" id="3.30.160.60:FF:000264">
    <property type="entry name" value="Zinc finger protein 236"/>
    <property type="match status" value="1"/>
</dbReference>